<reference evidence="1 2" key="1">
    <citation type="submission" date="2014-04" db="EMBL/GenBank/DDBJ databases">
        <authorList>
            <consortium name="DOE Joint Genome Institute"/>
            <person name="Kuo A."/>
            <person name="Kohler A."/>
            <person name="Jargeat P."/>
            <person name="Nagy L.G."/>
            <person name="Floudas D."/>
            <person name="Copeland A."/>
            <person name="Barry K.W."/>
            <person name="Cichocki N."/>
            <person name="Veneault-Fourrey C."/>
            <person name="LaButti K."/>
            <person name="Lindquist E.A."/>
            <person name="Lipzen A."/>
            <person name="Lundell T."/>
            <person name="Morin E."/>
            <person name="Murat C."/>
            <person name="Sun H."/>
            <person name="Tunlid A."/>
            <person name="Henrissat B."/>
            <person name="Grigoriev I.V."/>
            <person name="Hibbett D.S."/>
            <person name="Martin F."/>
            <person name="Nordberg H.P."/>
            <person name="Cantor M.N."/>
            <person name="Hua S.X."/>
        </authorList>
    </citation>
    <scope>NUCLEOTIDE SEQUENCE [LARGE SCALE GENOMIC DNA]</scope>
    <source>
        <strain evidence="1 2">Ve08.2h10</strain>
    </source>
</reference>
<dbReference type="AlphaFoldDB" id="A0A0D0CDS7"/>
<proteinExistence type="predicted"/>
<organism evidence="1 2">
    <name type="scientific">Paxillus rubicundulus Ve08.2h10</name>
    <dbReference type="NCBI Taxonomy" id="930991"/>
    <lineage>
        <taxon>Eukaryota</taxon>
        <taxon>Fungi</taxon>
        <taxon>Dikarya</taxon>
        <taxon>Basidiomycota</taxon>
        <taxon>Agaricomycotina</taxon>
        <taxon>Agaricomycetes</taxon>
        <taxon>Agaricomycetidae</taxon>
        <taxon>Boletales</taxon>
        <taxon>Paxilineae</taxon>
        <taxon>Paxillaceae</taxon>
        <taxon>Paxillus</taxon>
    </lineage>
</organism>
<dbReference type="Proteomes" id="UP000054538">
    <property type="component" value="Unassembled WGS sequence"/>
</dbReference>
<gene>
    <name evidence="1" type="ORF">PAXRUDRAFT_216054</name>
</gene>
<name>A0A0D0CDS7_9AGAM</name>
<evidence type="ECO:0000313" key="2">
    <source>
        <dbReference type="Proteomes" id="UP000054538"/>
    </source>
</evidence>
<protein>
    <submittedName>
        <fullName evidence="1">Uncharacterized protein</fullName>
    </submittedName>
</protein>
<evidence type="ECO:0000313" key="1">
    <source>
        <dbReference type="EMBL" id="KIK80842.1"/>
    </source>
</evidence>
<dbReference type="InParanoid" id="A0A0D0CDS7"/>
<dbReference type="HOGENOM" id="CLU_2413916_0_0_1"/>
<reference evidence="2" key="2">
    <citation type="submission" date="2015-01" db="EMBL/GenBank/DDBJ databases">
        <title>Evolutionary Origins and Diversification of the Mycorrhizal Mutualists.</title>
        <authorList>
            <consortium name="DOE Joint Genome Institute"/>
            <consortium name="Mycorrhizal Genomics Consortium"/>
            <person name="Kohler A."/>
            <person name="Kuo A."/>
            <person name="Nagy L.G."/>
            <person name="Floudas D."/>
            <person name="Copeland A."/>
            <person name="Barry K.W."/>
            <person name="Cichocki N."/>
            <person name="Veneault-Fourrey C."/>
            <person name="LaButti K."/>
            <person name="Lindquist E.A."/>
            <person name="Lipzen A."/>
            <person name="Lundell T."/>
            <person name="Morin E."/>
            <person name="Murat C."/>
            <person name="Riley R."/>
            <person name="Ohm R."/>
            <person name="Sun H."/>
            <person name="Tunlid A."/>
            <person name="Henrissat B."/>
            <person name="Grigoriev I.V."/>
            <person name="Hibbett D.S."/>
            <person name="Martin F."/>
        </authorList>
    </citation>
    <scope>NUCLEOTIDE SEQUENCE [LARGE SCALE GENOMIC DNA]</scope>
    <source>
        <strain evidence="2">Ve08.2h10</strain>
    </source>
</reference>
<dbReference type="EMBL" id="KN825920">
    <property type="protein sequence ID" value="KIK80842.1"/>
    <property type="molecule type" value="Genomic_DNA"/>
</dbReference>
<keyword evidence="2" id="KW-1185">Reference proteome</keyword>
<accession>A0A0D0CDS7</accession>
<sequence length="92" mass="10631">MQPPAIRYEYSTCPAISNPREVAPFELVKIFYLPDDGRAKSTCERADAFCPLDFPHVVPRPIVPSTGRRRGFVSLPVHSRFDHVYWVYHRPC</sequence>